<evidence type="ECO:0000256" key="2">
    <source>
        <dbReference type="SAM" id="Phobius"/>
    </source>
</evidence>
<evidence type="ECO:0000313" key="3">
    <source>
        <dbReference type="EMBL" id="CAI2189718.1"/>
    </source>
</evidence>
<protein>
    <submittedName>
        <fullName evidence="3">755_t:CDS:1</fullName>
    </submittedName>
</protein>
<evidence type="ECO:0000256" key="1">
    <source>
        <dbReference type="SAM" id="MobiDB-lite"/>
    </source>
</evidence>
<keyword evidence="2" id="KW-1133">Transmembrane helix</keyword>
<organism evidence="3 4">
    <name type="scientific">Funneliformis geosporum</name>
    <dbReference type="NCBI Taxonomy" id="1117311"/>
    <lineage>
        <taxon>Eukaryota</taxon>
        <taxon>Fungi</taxon>
        <taxon>Fungi incertae sedis</taxon>
        <taxon>Mucoromycota</taxon>
        <taxon>Glomeromycotina</taxon>
        <taxon>Glomeromycetes</taxon>
        <taxon>Glomerales</taxon>
        <taxon>Glomeraceae</taxon>
        <taxon>Funneliformis</taxon>
    </lineage>
</organism>
<reference evidence="3" key="1">
    <citation type="submission" date="2022-08" db="EMBL/GenBank/DDBJ databases">
        <authorList>
            <person name="Kallberg Y."/>
            <person name="Tangrot J."/>
            <person name="Rosling A."/>
        </authorList>
    </citation>
    <scope>NUCLEOTIDE SEQUENCE</scope>
    <source>
        <strain evidence="3">Wild A</strain>
    </source>
</reference>
<accession>A0A9W4T255</accession>
<dbReference type="EMBL" id="CAMKVN010005997">
    <property type="protein sequence ID" value="CAI2189718.1"/>
    <property type="molecule type" value="Genomic_DNA"/>
</dbReference>
<feature type="transmembrane region" description="Helical" evidence="2">
    <location>
        <begin position="69"/>
        <end position="87"/>
    </location>
</feature>
<gene>
    <name evidence="3" type="ORF">FWILDA_LOCUS14219</name>
</gene>
<keyword evidence="4" id="KW-1185">Reference proteome</keyword>
<keyword evidence="2" id="KW-0472">Membrane</keyword>
<proteinExistence type="predicted"/>
<name>A0A9W4T255_9GLOM</name>
<feature type="region of interest" description="Disordered" evidence="1">
    <location>
        <begin position="33"/>
        <end position="54"/>
    </location>
</feature>
<keyword evidence="2" id="KW-0812">Transmembrane</keyword>
<sequence length="92" mass="10315">MREDGKYLEDADLTEEEIKTVLYEIAEGKKTLASEKKADETNGDENQNQDQPLDSWFKFGEGNYGKPSLFYGGCLLAIAGTASAIFWQRISE</sequence>
<dbReference type="Proteomes" id="UP001153678">
    <property type="component" value="Unassembled WGS sequence"/>
</dbReference>
<evidence type="ECO:0000313" key="4">
    <source>
        <dbReference type="Proteomes" id="UP001153678"/>
    </source>
</evidence>
<dbReference type="AlphaFoldDB" id="A0A9W4T255"/>
<comment type="caution">
    <text evidence="3">The sequence shown here is derived from an EMBL/GenBank/DDBJ whole genome shotgun (WGS) entry which is preliminary data.</text>
</comment>